<proteinExistence type="predicted"/>
<sequence>MYHIAQLNIATLLAPIDSPQLSDFVANLDRINALAEGSPGFVWRLQTEEGDATGIDYFGSDKIVNLSLWESIETLHDYVYRSAHVEIMRRKKEWFHKMGEAYMVLWWVPAGHIPSIEEAAHKLETLREHGSTAEAFTFKQAFAVPGEQVGTPSRTLSGECPAT</sequence>
<evidence type="ECO:0000259" key="1">
    <source>
        <dbReference type="Pfam" id="PF11695"/>
    </source>
</evidence>
<dbReference type="InterPro" id="IPR011008">
    <property type="entry name" value="Dimeric_a/b-barrel"/>
</dbReference>
<evidence type="ECO:0000313" key="3">
    <source>
        <dbReference type="Proteomes" id="UP000319812"/>
    </source>
</evidence>
<accession>A0A4Y4F380</accession>
<keyword evidence="3" id="KW-1185">Reference proteome</keyword>
<dbReference type="Pfam" id="PF11695">
    <property type="entry name" value="DUF3291"/>
    <property type="match status" value="1"/>
</dbReference>
<dbReference type="SUPFAM" id="SSF54909">
    <property type="entry name" value="Dimeric alpha+beta barrel"/>
    <property type="match status" value="1"/>
</dbReference>
<evidence type="ECO:0000313" key="2">
    <source>
        <dbReference type="EMBL" id="GED22304.1"/>
    </source>
</evidence>
<protein>
    <recommendedName>
        <fullName evidence="1">DUF3291 domain-containing protein</fullName>
    </recommendedName>
</protein>
<name>A0A4Y4F380_9GAMM</name>
<dbReference type="OrthoDB" id="2376237at2"/>
<reference evidence="2 3" key="1">
    <citation type="submission" date="2019-06" db="EMBL/GenBank/DDBJ databases">
        <title>Whole genome shotgun sequence of Halomonas halmophila NBRC 15537.</title>
        <authorList>
            <person name="Hosoyama A."/>
            <person name="Uohara A."/>
            <person name="Ohji S."/>
            <person name="Ichikawa N."/>
        </authorList>
    </citation>
    <scope>NUCLEOTIDE SEQUENCE [LARGE SCALE GENOMIC DNA]</scope>
    <source>
        <strain evidence="2 3">NBRC 15537</strain>
    </source>
</reference>
<feature type="domain" description="DUF3291" evidence="1">
    <location>
        <begin position="4"/>
        <end position="140"/>
    </location>
</feature>
<gene>
    <name evidence="2" type="ORF">HHA01_12810</name>
</gene>
<dbReference type="InterPro" id="IPR021708">
    <property type="entry name" value="DUF3291"/>
</dbReference>
<organism evidence="2 3">
    <name type="scientific">Halomonas halmophila</name>
    <dbReference type="NCBI Taxonomy" id="252"/>
    <lineage>
        <taxon>Bacteria</taxon>
        <taxon>Pseudomonadati</taxon>
        <taxon>Pseudomonadota</taxon>
        <taxon>Gammaproteobacteria</taxon>
        <taxon>Oceanospirillales</taxon>
        <taxon>Halomonadaceae</taxon>
        <taxon>Halomonas</taxon>
    </lineage>
</organism>
<comment type="caution">
    <text evidence="2">The sequence shown here is derived from an EMBL/GenBank/DDBJ whole genome shotgun (WGS) entry which is preliminary data.</text>
</comment>
<dbReference type="AlphaFoldDB" id="A0A4Y4F380"/>
<dbReference type="Proteomes" id="UP000319812">
    <property type="component" value="Unassembled WGS sequence"/>
</dbReference>
<dbReference type="RefSeq" id="WP_141318905.1">
    <property type="nucleotide sequence ID" value="NZ_BJOC01000018.1"/>
</dbReference>
<dbReference type="EMBL" id="BJOC01000018">
    <property type="protein sequence ID" value="GED22304.1"/>
    <property type="molecule type" value="Genomic_DNA"/>
</dbReference>